<dbReference type="RefSeq" id="WP_156742416.1">
    <property type="nucleotide sequence ID" value="NZ_CACRYJ010000055.1"/>
</dbReference>
<evidence type="ECO:0000313" key="1">
    <source>
        <dbReference type="EMBL" id="VZO39066.1"/>
    </source>
</evidence>
<sequence length="248" mass="28311">MRRDQLELDAPGLDRPGTLIRYGHWGRPVVVFPTELGRAWEYEENGMVGALASLIDDGRIKLYCVDSFDHMTWSDTSVSHEERARRYRDYERWVTDAVVPVIRDDTPGAGDLITTGASLGAYHALHLMLARADLFTVAICQSGNYDPSFWRTWGERGDDAYFTNPMDYLRGADGDHLDWLRSRVYPVLVVGQGEFEVDPTGALPATLAMDRLLTEKGIGHELDVWGHDVSHQWPWWREQIAHHLPRFC</sequence>
<dbReference type="InterPro" id="IPR000801">
    <property type="entry name" value="Esterase-like"/>
</dbReference>
<dbReference type="SUPFAM" id="SSF53474">
    <property type="entry name" value="alpha/beta-Hydrolases"/>
    <property type="match status" value="1"/>
</dbReference>
<protein>
    <submittedName>
        <fullName evidence="1">Esterase</fullName>
    </submittedName>
</protein>
<dbReference type="InterPro" id="IPR029058">
    <property type="entry name" value="AB_hydrolase_fold"/>
</dbReference>
<dbReference type="InterPro" id="IPR050583">
    <property type="entry name" value="Mycobacterial_A85_antigen"/>
</dbReference>
<reference evidence="1 2" key="1">
    <citation type="submission" date="2019-11" db="EMBL/GenBank/DDBJ databases">
        <authorList>
            <person name="Criscuolo A."/>
        </authorList>
    </citation>
    <scope>NUCLEOTIDE SEQUENCE [LARGE SCALE GENOMIC DNA]</scope>
    <source>
        <strain evidence="1">CIP111667</strain>
    </source>
</reference>
<comment type="caution">
    <text evidence="1">The sequence shown here is derived from an EMBL/GenBank/DDBJ whole genome shotgun (WGS) entry which is preliminary data.</text>
</comment>
<dbReference type="Pfam" id="PF00756">
    <property type="entry name" value="Esterase"/>
    <property type="match status" value="1"/>
</dbReference>
<keyword evidence="2" id="KW-1185">Reference proteome</keyword>
<gene>
    <name evidence="1" type="ORF">HALOF300_03766</name>
</gene>
<dbReference type="Gene3D" id="3.40.50.1820">
    <property type="entry name" value="alpha/beta hydrolase"/>
    <property type="match status" value="1"/>
</dbReference>
<name>A0A7M4DNN5_9MICO</name>
<dbReference type="PANTHER" id="PTHR48098">
    <property type="entry name" value="ENTEROCHELIN ESTERASE-RELATED"/>
    <property type="match status" value="1"/>
</dbReference>
<organism evidence="1 2">
    <name type="scientific">Occultella aeris</name>
    <dbReference type="NCBI Taxonomy" id="2761496"/>
    <lineage>
        <taxon>Bacteria</taxon>
        <taxon>Bacillati</taxon>
        <taxon>Actinomycetota</taxon>
        <taxon>Actinomycetes</taxon>
        <taxon>Micrococcales</taxon>
        <taxon>Ruaniaceae</taxon>
        <taxon>Occultella</taxon>
    </lineage>
</organism>
<dbReference type="EMBL" id="CACRYJ010000055">
    <property type="protein sequence ID" value="VZO39066.1"/>
    <property type="molecule type" value="Genomic_DNA"/>
</dbReference>
<dbReference type="PANTHER" id="PTHR48098:SF3">
    <property type="entry name" value="IRON(III) ENTEROBACTIN ESTERASE"/>
    <property type="match status" value="1"/>
</dbReference>
<dbReference type="AlphaFoldDB" id="A0A7M4DNN5"/>
<evidence type="ECO:0000313" key="2">
    <source>
        <dbReference type="Proteomes" id="UP000419743"/>
    </source>
</evidence>
<accession>A0A7M4DNN5</accession>
<dbReference type="Proteomes" id="UP000419743">
    <property type="component" value="Unassembled WGS sequence"/>
</dbReference>
<proteinExistence type="predicted"/>